<sequence length="111" mass="12480">MWDGCQEGWTHAVPRCSDASVGRHPVSGLLRYSLTFRMKRTDIPELPRCCCGEPAALRANRGSYVFVCDPSRTRSKSDRGSAQCGFWQRCEWAELEAARLCEQSGRAILPE</sequence>
<organism evidence="1">
    <name type="scientific">Coccolithus braarudii</name>
    <dbReference type="NCBI Taxonomy" id="221442"/>
    <lineage>
        <taxon>Eukaryota</taxon>
        <taxon>Haptista</taxon>
        <taxon>Haptophyta</taxon>
        <taxon>Prymnesiophyceae</taxon>
        <taxon>Coccolithales</taxon>
        <taxon>Coccolithaceae</taxon>
        <taxon>Coccolithus</taxon>
    </lineage>
</organism>
<accession>A0A7S0QA00</accession>
<reference evidence="1" key="1">
    <citation type="submission" date="2021-01" db="EMBL/GenBank/DDBJ databases">
        <authorList>
            <person name="Corre E."/>
            <person name="Pelletier E."/>
            <person name="Niang G."/>
            <person name="Scheremetjew M."/>
            <person name="Finn R."/>
            <person name="Kale V."/>
            <person name="Holt S."/>
            <person name="Cochrane G."/>
            <person name="Meng A."/>
            <person name="Brown T."/>
            <person name="Cohen L."/>
        </authorList>
    </citation>
    <scope>NUCLEOTIDE SEQUENCE</scope>
    <source>
        <strain evidence="1">PLY182g</strain>
    </source>
</reference>
<evidence type="ECO:0000313" key="1">
    <source>
        <dbReference type="EMBL" id="CAD8618686.1"/>
    </source>
</evidence>
<gene>
    <name evidence="1" type="ORF">CPEL01642_LOCUS22067</name>
</gene>
<name>A0A7S0QA00_9EUKA</name>
<proteinExistence type="predicted"/>
<dbReference type="EMBL" id="HBEY01046045">
    <property type="protein sequence ID" value="CAD8618686.1"/>
    <property type="molecule type" value="Transcribed_RNA"/>
</dbReference>
<dbReference type="AlphaFoldDB" id="A0A7S0QA00"/>
<protein>
    <submittedName>
        <fullName evidence="1">Uncharacterized protein</fullName>
    </submittedName>
</protein>